<organism evidence="5 6">
    <name type="scientific">Paracoccidioides lutzii (strain ATCC MYA-826 / Pb01)</name>
    <name type="common">Paracoccidioides brasiliensis</name>
    <dbReference type="NCBI Taxonomy" id="502779"/>
    <lineage>
        <taxon>Eukaryota</taxon>
        <taxon>Fungi</taxon>
        <taxon>Dikarya</taxon>
        <taxon>Ascomycota</taxon>
        <taxon>Pezizomycotina</taxon>
        <taxon>Eurotiomycetes</taxon>
        <taxon>Eurotiomycetidae</taxon>
        <taxon>Onygenales</taxon>
        <taxon>Ajellomycetaceae</taxon>
        <taxon>Paracoccidioides</taxon>
    </lineage>
</organism>
<feature type="compositionally biased region" description="Acidic residues" evidence="3">
    <location>
        <begin position="215"/>
        <end position="228"/>
    </location>
</feature>
<gene>
    <name evidence="5" type="ORF">PAAG_03721</name>
</gene>
<evidence type="ECO:0000256" key="2">
    <source>
        <dbReference type="ARBA" id="ARBA00022448"/>
    </source>
</evidence>
<dbReference type="KEGG" id="pbl:PAAG_03721"/>
<keyword evidence="4" id="KW-1133">Transmembrane helix</keyword>
<evidence type="ECO:0000313" key="5">
    <source>
        <dbReference type="EMBL" id="EEH41800.2"/>
    </source>
</evidence>
<dbReference type="HOGENOM" id="CLU_1124857_0_0_1"/>
<dbReference type="AlphaFoldDB" id="C1GYX7"/>
<comment type="similarity">
    <text evidence="1">Belongs to the nucleobase:cation symporter-2 (NCS2) (TC 2.A.40) family.</text>
</comment>
<keyword evidence="4" id="KW-0472">Membrane</keyword>
<keyword evidence="2" id="KW-0813">Transport</keyword>
<evidence type="ECO:0000313" key="6">
    <source>
        <dbReference type="Proteomes" id="UP000002059"/>
    </source>
</evidence>
<keyword evidence="4" id="KW-0812">Transmembrane</keyword>
<sequence>MDPKSRRSFGDGLRRVVKKFTTRKWFIGEYNYACLFTPNLPLMKSRQQSAPFFGLDDRMPVVLALILGLQHALAMLARSGKSMFEGRKKIKNKKKEKKKKKKKNTCGPVHDNAHAGYCSCIFLVVMGILSKFAAALVTIPSAVLGGMTTFLFYECCRVWDADYCYDSVYEEESVYIDGGVVVGNGGDTFGDDDWVCGCGVYRDGLESGVEGRREEEEEKEEEEVEGVEESQGKDNEAEDQEAVVKGD</sequence>
<accession>C1GYX7</accession>
<feature type="compositionally biased region" description="Basic and acidic residues" evidence="3">
    <location>
        <begin position="204"/>
        <end position="214"/>
    </location>
</feature>
<feature type="transmembrane region" description="Helical" evidence="4">
    <location>
        <begin position="132"/>
        <end position="153"/>
    </location>
</feature>
<dbReference type="GeneID" id="9097682"/>
<feature type="region of interest" description="Disordered" evidence="3">
    <location>
        <begin position="204"/>
        <end position="247"/>
    </location>
</feature>
<evidence type="ECO:0000256" key="1">
    <source>
        <dbReference type="ARBA" id="ARBA00008821"/>
    </source>
</evidence>
<dbReference type="PANTHER" id="PTHR42810:SF2">
    <property type="entry name" value="PURINE PERMEASE C1399.01C-RELATED"/>
    <property type="match status" value="1"/>
</dbReference>
<dbReference type="eggNOG" id="ENOG502RVDK">
    <property type="taxonomic scope" value="Eukaryota"/>
</dbReference>
<evidence type="ECO:0000256" key="3">
    <source>
        <dbReference type="SAM" id="MobiDB-lite"/>
    </source>
</evidence>
<dbReference type="GO" id="GO:0000324">
    <property type="term" value="C:fungal-type vacuole"/>
    <property type="evidence" value="ECO:0007669"/>
    <property type="project" value="TreeGrafter"/>
</dbReference>
<dbReference type="VEuPathDB" id="FungiDB:PAAG_03721"/>
<dbReference type="GO" id="GO:0005886">
    <property type="term" value="C:plasma membrane"/>
    <property type="evidence" value="ECO:0007669"/>
    <property type="project" value="TreeGrafter"/>
</dbReference>
<dbReference type="STRING" id="502779.C1GYX7"/>
<keyword evidence="6" id="KW-1185">Reference proteome</keyword>
<proteinExistence type="inferred from homology"/>
<dbReference type="OrthoDB" id="1641903at2759"/>
<evidence type="ECO:0000256" key="4">
    <source>
        <dbReference type="SAM" id="Phobius"/>
    </source>
</evidence>
<reference evidence="5 6" key="1">
    <citation type="journal article" date="2011" name="PLoS Genet.">
        <title>Comparative genomic analysis of human fungal pathogens causing paracoccidioidomycosis.</title>
        <authorList>
            <person name="Desjardins C.A."/>
            <person name="Champion M.D."/>
            <person name="Holder J.W."/>
            <person name="Muszewska A."/>
            <person name="Goldberg J."/>
            <person name="Bailao A.M."/>
            <person name="Brigido M.M."/>
            <person name="Ferreira M.E."/>
            <person name="Garcia A.M."/>
            <person name="Grynberg M."/>
            <person name="Gujja S."/>
            <person name="Heiman D.I."/>
            <person name="Henn M.R."/>
            <person name="Kodira C.D."/>
            <person name="Leon-Narvaez H."/>
            <person name="Longo L.V."/>
            <person name="Ma L.J."/>
            <person name="Malavazi I."/>
            <person name="Matsuo A.L."/>
            <person name="Morais F.V."/>
            <person name="Pereira M."/>
            <person name="Rodriguez-Brito S."/>
            <person name="Sakthikumar S."/>
            <person name="Salem-Izacc S.M."/>
            <person name="Sykes S.M."/>
            <person name="Teixeira M.M."/>
            <person name="Vallejo M.C."/>
            <person name="Walter M.E."/>
            <person name="Yandava C."/>
            <person name="Young S."/>
            <person name="Zeng Q."/>
            <person name="Zucker J."/>
            <person name="Felipe M.S."/>
            <person name="Goldman G.H."/>
            <person name="Haas B.J."/>
            <person name="McEwen J.G."/>
            <person name="Nino-Vega G."/>
            <person name="Puccia R."/>
            <person name="San-Blas G."/>
            <person name="Soares C.M."/>
            <person name="Birren B.W."/>
            <person name="Cuomo C.A."/>
        </authorList>
    </citation>
    <scope>NUCLEOTIDE SEQUENCE [LARGE SCALE GENOMIC DNA]</scope>
    <source>
        <strain evidence="6">ATCC MYA-826 / Pb01</strain>
    </source>
</reference>
<dbReference type="RefSeq" id="XP_015702133.1">
    <property type="nucleotide sequence ID" value="XM_015845044.1"/>
</dbReference>
<protein>
    <submittedName>
        <fullName evidence="5">Uncharacterized protein</fullName>
    </submittedName>
</protein>
<dbReference type="GO" id="GO:0042907">
    <property type="term" value="F:xanthine transmembrane transporter activity"/>
    <property type="evidence" value="ECO:0007669"/>
    <property type="project" value="TreeGrafter"/>
</dbReference>
<dbReference type="EMBL" id="KN294000">
    <property type="protein sequence ID" value="EEH41800.2"/>
    <property type="molecule type" value="Genomic_DNA"/>
</dbReference>
<dbReference type="Proteomes" id="UP000002059">
    <property type="component" value="Partially assembled WGS sequence"/>
</dbReference>
<dbReference type="PANTHER" id="PTHR42810">
    <property type="entry name" value="PURINE PERMEASE C1399.01C-RELATED"/>
    <property type="match status" value="1"/>
</dbReference>
<name>C1GYX7_PARBA</name>